<dbReference type="AlphaFoldDB" id="A0A0B6Y6N9"/>
<dbReference type="InterPro" id="IPR000242">
    <property type="entry name" value="PTP_cat"/>
</dbReference>
<dbReference type="GO" id="GO:0004725">
    <property type="term" value="F:protein tyrosine phosphatase activity"/>
    <property type="evidence" value="ECO:0007669"/>
    <property type="project" value="InterPro"/>
</dbReference>
<evidence type="ECO:0000259" key="1">
    <source>
        <dbReference type="PROSITE" id="PS50055"/>
    </source>
</evidence>
<dbReference type="Pfam" id="PF00102">
    <property type="entry name" value="Y_phosphatase"/>
    <property type="match status" value="1"/>
</dbReference>
<reference evidence="2" key="1">
    <citation type="submission" date="2014-12" db="EMBL/GenBank/DDBJ databases">
        <title>Insight into the proteome of Arion vulgaris.</title>
        <authorList>
            <person name="Aradska J."/>
            <person name="Bulat T."/>
            <person name="Smidak R."/>
            <person name="Sarate P."/>
            <person name="Gangsoo J."/>
            <person name="Sialana F."/>
            <person name="Bilban M."/>
            <person name="Lubec G."/>
        </authorList>
    </citation>
    <scope>NUCLEOTIDE SEQUENCE</scope>
    <source>
        <tissue evidence="2">Skin</tissue>
    </source>
</reference>
<feature type="domain" description="Tyrosine-protein phosphatase" evidence="1">
    <location>
        <begin position="26"/>
        <end position="97"/>
    </location>
</feature>
<organism evidence="2">
    <name type="scientific">Arion vulgaris</name>
    <dbReference type="NCBI Taxonomy" id="1028688"/>
    <lineage>
        <taxon>Eukaryota</taxon>
        <taxon>Metazoa</taxon>
        <taxon>Spiralia</taxon>
        <taxon>Lophotrochozoa</taxon>
        <taxon>Mollusca</taxon>
        <taxon>Gastropoda</taxon>
        <taxon>Heterobranchia</taxon>
        <taxon>Euthyneura</taxon>
        <taxon>Panpulmonata</taxon>
        <taxon>Eupulmonata</taxon>
        <taxon>Stylommatophora</taxon>
        <taxon>Helicina</taxon>
        <taxon>Arionoidea</taxon>
        <taxon>Arionidae</taxon>
        <taxon>Arion</taxon>
    </lineage>
</organism>
<dbReference type="PROSITE" id="PS50055">
    <property type="entry name" value="TYR_PHOSPHATASE_PTP"/>
    <property type="match status" value="1"/>
</dbReference>
<sequence>LVYRENRHPYMNGEAVINSPVPKISFNDEFHNLPRQSRKATNTVARQSNEVNRFPHLLPYDHSLVKLQSDGSSQRTYINASYIPGYKKTPAYIAAQS</sequence>
<evidence type="ECO:0000313" key="2">
    <source>
        <dbReference type="EMBL" id="CEK51170.1"/>
    </source>
</evidence>
<dbReference type="InterPro" id="IPR050348">
    <property type="entry name" value="Protein-Tyr_Phosphatase"/>
</dbReference>
<dbReference type="PANTHER" id="PTHR19134:SF449">
    <property type="entry name" value="TYROSINE-PROTEIN PHOSPHATASE 1"/>
    <property type="match status" value="1"/>
</dbReference>
<proteinExistence type="predicted"/>
<dbReference type="EMBL" id="HACG01004305">
    <property type="protein sequence ID" value="CEK51170.1"/>
    <property type="molecule type" value="Transcribed_RNA"/>
</dbReference>
<dbReference type="InterPro" id="IPR029021">
    <property type="entry name" value="Prot-tyrosine_phosphatase-like"/>
</dbReference>
<protein>
    <recommendedName>
        <fullName evidence="1">Tyrosine-protein phosphatase domain-containing protein</fullName>
    </recommendedName>
</protein>
<feature type="non-terminal residue" evidence="2">
    <location>
        <position position="97"/>
    </location>
</feature>
<feature type="non-terminal residue" evidence="2">
    <location>
        <position position="1"/>
    </location>
</feature>
<accession>A0A0B6Y6N9</accession>
<gene>
    <name evidence="2" type="primary">ORF12712</name>
</gene>
<dbReference type="Gene3D" id="3.90.190.10">
    <property type="entry name" value="Protein tyrosine phosphatase superfamily"/>
    <property type="match status" value="1"/>
</dbReference>
<dbReference type="PANTHER" id="PTHR19134">
    <property type="entry name" value="RECEPTOR-TYPE TYROSINE-PROTEIN PHOSPHATASE"/>
    <property type="match status" value="1"/>
</dbReference>
<dbReference type="SUPFAM" id="SSF52799">
    <property type="entry name" value="(Phosphotyrosine protein) phosphatases II"/>
    <property type="match status" value="1"/>
</dbReference>
<name>A0A0B6Y6N9_9EUPU</name>